<keyword evidence="1 2" id="KW-0238">DNA-binding</keyword>
<dbReference type="InterPro" id="IPR001647">
    <property type="entry name" value="HTH_TetR"/>
</dbReference>
<dbReference type="Gene3D" id="1.10.357.10">
    <property type="entry name" value="Tetracycline Repressor, domain 2"/>
    <property type="match status" value="1"/>
</dbReference>
<dbReference type="InterPro" id="IPR009057">
    <property type="entry name" value="Homeodomain-like_sf"/>
</dbReference>
<dbReference type="RefSeq" id="WP_202747305.1">
    <property type="nucleotide sequence ID" value="NZ_JAESWC010000001.1"/>
</dbReference>
<sequence>MPKETFLNLNEEKQEKIMRAAISEFVKHGFEKGNIGDIAKNAGVAKGSMYQYFENKRELFLYSEQWCVELLMKKYGKYMVVTNKDINIFDFLYESSKELWIQMREERESIIFIQDVFLGKYNTLTDESMSYMMKVSNEYTLQLIRQGKDNGHIRKDIDDNLLSLYITGTSLKFKEYMMNRARILGEDIIDEPFERVEKELKAMIELIKNGMGGTK</sequence>
<evidence type="ECO:0000256" key="1">
    <source>
        <dbReference type="ARBA" id="ARBA00023125"/>
    </source>
</evidence>
<dbReference type="PANTHER" id="PTHR30328">
    <property type="entry name" value="TRANSCRIPTIONAL REPRESSOR"/>
    <property type="match status" value="1"/>
</dbReference>
<dbReference type="EMBL" id="JAESWC010000001">
    <property type="protein sequence ID" value="MBL4934681.1"/>
    <property type="molecule type" value="Genomic_DNA"/>
</dbReference>
<dbReference type="PRINTS" id="PR00455">
    <property type="entry name" value="HTHTETR"/>
</dbReference>
<comment type="caution">
    <text evidence="4">The sequence shown here is derived from an EMBL/GenBank/DDBJ whole genome shotgun (WGS) entry which is preliminary data.</text>
</comment>
<accession>A0ABS1T5R2</accession>
<proteinExistence type="predicted"/>
<evidence type="ECO:0000259" key="3">
    <source>
        <dbReference type="PROSITE" id="PS50977"/>
    </source>
</evidence>
<dbReference type="InterPro" id="IPR050109">
    <property type="entry name" value="HTH-type_TetR-like_transc_reg"/>
</dbReference>
<feature type="domain" description="HTH tetR-type" evidence="3">
    <location>
        <begin position="11"/>
        <end position="71"/>
    </location>
</feature>
<gene>
    <name evidence="4" type="ORF">JK636_02795</name>
</gene>
<name>A0ABS1T5R2_9CLOT</name>
<dbReference type="SUPFAM" id="SSF46689">
    <property type="entry name" value="Homeodomain-like"/>
    <property type="match status" value="1"/>
</dbReference>
<organism evidence="4 5">
    <name type="scientific">Clostridium rhizosphaerae</name>
    <dbReference type="NCBI Taxonomy" id="2803861"/>
    <lineage>
        <taxon>Bacteria</taxon>
        <taxon>Bacillati</taxon>
        <taxon>Bacillota</taxon>
        <taxon>Clostridia</taxon>
        <taxon>Eubacteriales</taxon>
        <taxon>Clostridiaceae</taxon>
        <taxon>Clostridium</taxon>
    </lineage>
</organism>
<dbReference type="PANTHER" id="PTHR30328:SF54">
    <property type="entry name" value="HTH-TYPE TRANSCRIPTIONAL REPRESSOR SCO4008"/>
    <property type="match status" value="1"/>
</dbReference>
<evidence type="ECO:0000313" key="4">
    <source>
        <dbReference type="EMBL" id="MBL4934681.1"/>
    </source>
</evidence>
<reference evidence="4 5" key="1">
    <citation type="submission" date="2021-01" db="EMBL/GenBank/DDBJ databases">
        <title>Genome public.</title>
        <authorList>
            <person name="Liu C."/>
            <person name="Sun Q."/>
        </authorList>
    </citation>
    <scope>NUCLEOTIDE SEQUENCE [LARGE SCALE GENOMIC DNA]</scope>
    <source>
        <strain evidence="4 5">YIM B02515</strain>
    </source>
</reference>
<dbReference type="Proteomes" id="UP000632377">
    <property type="component" value="Unassembled WGS sequence"/>
</dbReference>
<evidence type="ECO:0000313" key="5">
    <source>
        <dbReference type="Proteomes" id="UP000632377"/>
    </source>
</evidence>
<evidence type="ECO:0000256" key="2">
    <source>
        <dbReference type="PROSITE-ProRule" id="PRU00335"/>
    </source>
</evidence>
<protein>
    <submittedName>
        <fullName evidence="4">TetR/AcrR family transcriptional regulator</fullName>
    </submittedName>
</protein>
<keyword evidence="5" id="KW-1185">Reference proteome</keyword>
<dbReference type="PROSITE" id="PS50977">
    <property type="entry name" value="HTH_TETR_2"/>
    <property type="match status" value="1"/>
</dbReference>
<feature type="DNA-binding region" description="H-T-H motif" evidence="2">
    <location>
        <begin position="34"/>
        <end position="53"/>
    </location>
</feature>
<dbReference type="Pfam" id="PF00440">
    <property type="entry name" value="TetR_N"/>
    <property type="match status" value="1"/>
</dbReference>